<reference evidence="4" key="1">
    <citation type="submission" date="2021-02" db="EMBL/GenBank/DDBJ databases">
        <title>Comparative genomics reveals that relaxation of natural selection precedes convergent phenotypic evolution of cavefish.</title>
        <authorList>
            <person name="Peng Z."/>
        </authorList>
    </citation>
    <scope>NUCLEOTIDE SEQUENCE</scope>
    <source>
        <tissue evidence="4">Muscle</tissue>
    </source>
</reference>
<name>A0A9W8C8F4_TRIRA</name>
<evidence type="ECO:0000256" key="3">
    <source>
        <dbReference type="SAM" id="MobiDB-lite"/>
    </source>
</evidence>
<gene>
    <name evidence="4" type="ORF">IRJ41_023847</name>
</gene>
<dbReference type="EMBL" id="JAFHDT010000005">
    <property type="protein sequence ID" value="KAI7810224.1"/>
    <property type="molecule type" value="Genomic_DNA"/>
</dbReference>
<accession>A0A9W8C8F4</accession>
<dbReference type="InterPro" id="IPR036770">
    <property type="entry name" value="Ankyrin_rpt-contain_sf"/>
</dbReference>
<dbReference type="SMART" id="SM00248">
    <property type="entry name" value="ANK"/>
    <property type="match status" value="3"/>
</dbReference>
<dbReference type="InterPro" id="IPR002110">
    <property type="entry name" value="Ankyrin_rpt"/>
</dbReference>
<dbReference type="GO" id="GO:0071356">
    <property type="term" value="P:cellular response to tumor necrosis factor"/>
    <property type="evidence" value="ECO:0007669"/>
    <property type="project" value="TreeGrafter"/>
</dbReference>
<evidence type="ECO:0000313" key="4">
    <source>
        <dbReference type="EMBL" id="KAI7810224.1"/>
    </source>
</evidence>
<feature type="region of interest" description="Disordered" evidence="3">
    <location>
        <begin position="14"/>
        <end position="41"/>
    </location>
</feature>
<dbReference type="AlphaFoldDB" id="A0A9W8C8F4"/>
<dbReference type="Gene3D" id="1.25.40.20">
    <property type="entry name" value="Ankyrin repeat-containing domain"/>
    <property type="match status" value="1"/>
</dbReference>
<evidence type="ECO:0000256" key="1">
    <source>
        <dbReference type="ARBA" id="ARBA00022737"/>
    </source>
</evidence>
<dbReference type="SUPFAM" id="SSF48403">
    <property type="entry name" value="Ankyrin repeat"/>
    <property type="match status" value="1"/>
</dbReference>
<sequence>VIWGWIPMDLNPPMPRTVHALPRSPNSSPMGGSRPTHSRLTQVRDEDEISVAASEGDLLASAGQAQDEADVSIGLQSVSSSYCMKKDGEHCLKLLVEAGAKINMPEQKSGYTALHLAVRDNLLKVACNLITELKADVNGCTYGGNSPLHLAASQGSPHFCSMLIAAEHKEILQPYQQRRGERRKEKRGGVWTGSPAFIWEPPAHWHSHRVCARALETKDQEPAPRRCAFPPGREEGTVLLQLLRSKNKHLQFDSPGVSSTR</sequence>
<dbReference type="GO" id="GO:0005829">
    <property type="term" value="C:cytosol"/>
    <property type="evidence" value="ECO:0007669"/>
    <property type="project" value="TreeGrafter"/>
</dbReference>
<evidence type="ECO:0000256" key="2">
    <source>
        <dbReference type="ARBA" id="ARBA00023043"/>
    </source>
</evidence>
<dbReference type="Proteomes" id="UP001059041">
    <property type="component" value="Linkage Group LG5"/>
</dbReference>
<keyword evidence="5" id="KW-1185">Reference proteome</keyword>
<feature type="non-terminal residue" evidence="4">
    <location>
        <position position="261"/>
    </location>
</feature>
<proteinExistence type="predicted"/>
<organism evidence="4 5">
    <name type="scientific">Triplophysa rosa</name>
    <name type="common">Cave loach</name>
    <dbReference type="NCBI Taxonomy" id="992332"/>
    <lineage>
        <taxon>Eukaryota</taxon>
        <taxon>Metazoa</taxon>
        <taxon>Chordata</taxon>
        <taxon>Craniata</taxon>
        <taxon>Vertebrata</taxon>
        <taxon>Euteleostomi</taxon>
        <taxon>Actinopterygii</taxon>
        <taxon>Neopterygii</taxon>
        <taxon>Teleostei</taxon>
        <taxon>Ostariophysi</taxon>
        <taxon>Cypriniformes</taxon>
        <taxon>Nemacheilidae</taxon>
        <taxon>Triplophysa</taxon>
    </lineage>
</organism>
<keyword evidence="2" id="KW-0040">ANK repeat</keyword>
<dbReference type="PANTHER" id="PTHR46680">
    <property type="entry name" value="NF-KAPPA-B INHIBITOR ALPHA"/>
    <property type="match status" value="1"/>
</dbReference>
<evidence type="ECO:0000313" key="5">
    <source>
        <dbReference type="Proteomes" id="UP001059041"/>
    </source>
</evidence>
<dbReference type="InterPro" id="IPR051070">
    <property type="entry name" value="NF-kappa-B_inhibitor"/>
</dbReference>
<dbReference type="PANTHER" id="PTHR46680:SF5">
    <property type="entry name" value="NFKB INHIBITOR EPSILON"/>
    <property type="match status" value="1"/>
</dbReference>
<dbReference type="Pfam" id="PF12796">
    <property type="entry name" value="Ank_2"/>
    <property type="match status" value="1"/>
</dbReference>
<protein>
    <submittedName>
        <fullName evidence="4">Nuclear factor kappaB</fullName>
    </submittedName>
</protein>
<comment type="caution">
    <text evidence="4">The sequence shown here is derived from an EMBL/GenBank/DDBJ whole genome shotgun (WGS) entry which is preliminary data.</text>
</comment>
<keyword evidence="1" id="KW-0677">Repeat</keyword>
<dbReference type="GO" id="GO:0051059">
    <property type="term" value="F:NF-kappaB binding"/>
    <property type="evidence" value="ECO:0007669"/>
    <property type="project" value="TreeGrafter"/>
</dbReference>